<proteinExistence type="predicted"/>
<dbReference type="AlphaFoldDB" id="A0A409XGM8"/>
<keyword evidence="1" id="KW-0472">Membrane</keyword>
<feature type="transmembrane region" description="Helical" evidence="1">
    <location>
        <begin position="12"/>
        <end position="33"/>
    </location>
</feature>
<dbReference type="EMBL" id="NHYD01001788">
    <property type="protein sequence ID" value="PPQ89904.1"/>
    <property type="molecule type" value="Genomic_DNA"/>
</dbReference>
<dbReference type="OrthoDB" id="3258940at2759"/>
<evidence type="ECO:0000313" key="3">
    <source>
        <dbReference type="Proteomes" id="UP000283269"/>
    </source>
</evidence>
<evidence type="ECO:0000256" key="1">
    <source>
        <dbReference type="SAM" id="Phobius"/>
    </source>
</evidence>
<name>A0A409XGM8_PSICY</name>
<gene>
    <name evidence="2" type="ORF">CVT25_004863</name>
</gene>
<feature type="transmembrane region" description="Helical" evidence="1">
    <location>
        <begin position="130"/>
        <end position="154"/>
    </location>
</feature>
<organism evidence="2 3">
    <name type="scientific">Psilocybe cyanescens</name>
    <dbReference type="NCBI Taxonomy" id="93625"/>
    <lineage>
        <taxon>Eukaryota</taxon>
        <taxon>Fungi</taxon>
        <taxon>Dikarya</taxon>
        <taxon>Basidiomycota</taxon>
        <taxon>Agaricomycotina</taxon>
        <taxon>Agaricomycetes</taxon>
        <taxon>Agaricomycetidae</taxon>
        <taxon>Agaricales</taxon>
        <taxon>Agaricineae</taxon>
        <taxon>Strophariaceae</taxon>
        <taxon>Psilocybe</taxon>
    </lineage>
</organism>
<keyword evidence="1" id="KW-1133">Transmembrane helix</keyword>
<feature type="transmembrane region" description="Helical" evidence="1">
    <location>
        <begin position="53"/>
        <end position="74"/>
    </location>
</feature>
<dbReference type="InParanoid" id="A0A409XGM8"/>
<reference evidence="2 3" key="1">
    <citation type="journal article" date="2018" name="Evol. Lett.">
        <title>Horizontal gene cluster transfer increased hallucinogenic mushroom diversity.</title>
        <authorList>
            <person name="Reynolds H.T."/>
            <person name="Vijayakumar V."/>
            <person name="Gluck-Thaler E."/>
            <person name="Korotkin H.B."/>
            <person name="Matheny P.B."/>
            <person name="Slot J.C."/>
        </authorList>
    </citation>
    <scope>NUCLEOTIDE SEQUENCE [LARGE SCALE GENOMIC DNA]</scope>
    <source>
        <strain evidence="2 3">2631</strain>
    </source>
</reference>
<dbReference type="Proteomes" id="UP000283269">
    <property type="component" value="Unassembled WGS sequence"/>
</dbReference>
<dbReference type="STRING" id="93625.A0A409XGM8"/>
<protein>
    <submittedName>
        <fullName evidence="2">Uncharacterized protein</fullName>
    </submittedName>
</protein>
<feature type="transmembrane region" description="Helical" evidence="1">
    <location>
        <begin position="86"/>
        <end position="110"/>
    </location>
</feature>
<sequence>MIFLHIQALYNFFSLMFLWFALANLWLMFSIIIDHLPAQNIFIFSNLEITHWVNLAFKWLYLAFLALQFVMGLGNRLKGEQIPYAITLWVYAFLAVYLLVCSVWLTVLSFKQLPSQIQGKSFQDAVFNTILSPLSAAIVSTFGIYIITSFLVILGTCFQVSFNICVLLQFSPTSLTSMHSAIYTMYVFKGQQCLTKLNNITDSTVSTTIAATTSTTGTSTTQPDLANA</sequence>
<comment type="caution">
    <text evidence="2">The sequence shown here is derived from an EMBL/GenBank/DDBJ whole genome shotgun (WGS) entry which is preliminary data.</text>
</comment>
<accession>A0A409XGM8</accession>
<keyword evidence="1" id="KW-0812">Transmembrane</keyword>
<keyword evidence="3" id="KW-1185">Reference proteome</keyword>
<evidence type="ECO:0000313" key="2">
    <source>
        <dbReference type="EMBL" id="PPQ89904.1"/>
    </source>
</evidence>